<organism evidence="2">
    <name type="scientific">Setaria italica</name>
    <name type="common">Foxtail millet</name>
    <name type="synonym">Panicum italicum</name>
    <dbReference type="NCBI Taxonomy" id="4555"/>
    <lineage>
        <taxon>Eukaryota</taxon>
        <taxon>Viridiplantae</taxon>
        <taxon>Streptophyta</taxon>
        <taxon>Embryophyta</taxon>
        <taxon>Tracheophyta</taxon>
        <taxon>Spermatophyta</taxon>
        <taxon>Magnoliopsida</taxon>
        <taxon>Liliopsida</taxon>
        <taxon>Poales</taxon>
        <taxon>Poaceae</taxon>
        <taxon>PACMAD clade</taxon>
        <taxon>Panicoideae</taxon>
        <taxon>Panicodae</taxon>
        <taxon>Paniceae</taxon>
        <taxon>Cenchrinae</taxon>
        <taxon>Setaria</taxon>
    </lineage>
</organism>
<feature type="compositionally biased region" description="Low complexity" evidence="1">
    <location>
        <begin position="93"/>
        <end position="102"/>
    </location>
</feature>
<reference evidence="2" key="2">
    <citation type="submission" date="2015-07" db="EMBL/GenBank/DDBJ databases">
        <authorList>
            <person name="Noorani M."/>
        </authorList>
    </citation>
    <scope>NUCLEOTIDE SEQUENCE</scope>
    <source>
        <strain evidence="2">Yugu1</strain>
    </source>
</reference>
<proteinExistence type="predicted"/>
<dbReference type="EMBL" id="CM003532">
    <property type="protein sequence ID" value="RCV24099.1"/>
    <property type="molecule type" value="Genomic_DNA"/>
</dbReference>
<gene>
    <name evidence="2" type="ORF">SETIT_5G057200v2</name>
</gene>
<name>A0A368R1M8_SETIT</name>
<accession>A0A368R1M8</accession>
<reference evidence="2" key="1">
    <citation type="journal article" date="2012" name="Nat. Biotechnol.">
        <title>Reference genome sequence of the model plant Setaria.</title>
        <authorList>
            <person name="Bennetzen J.L."/>
            <person name="Schmutz J."/>
            <person name="Wang H."/>
            <person name="Percifield R."/>
            <person name="Hawkins J."/>
            <person name="Pontaroli A.C."/>
            <person name="Estep M."/>
            <person name="Feng L."/>
            <person name="Vaughn J.N."/>
            <person name="Grimwood J."/>
            <person name="Jenkins J."/>
            <person name="Barry K."/>
            <person name="Lindquist E."/>
            <person name="Hellsten U."/>
            <person name="Deshpande S."/>
            <person name="Wang X."/>
            <person name="Wu X."/>
            <person name="Mitros T."/>
            <person name="Triplett J."/>
            <person name="Yang X."/>
            <person name="Ye C.Y."/>
            <person name="Mauro-Herrera M."/>
            <person name="Wang L."/>
            <person name="Li P."/>
            <person name="Sharma M."/>
            <person name="Sharma R."/>
            <person name="Ronald P.C."/>
            <person name="Panaud O."/>
            <person name="Kellogg E.A."/>
            <person name="Brutnell T.P."/>
            <person name="Doust A.N."/>
            <person name="Tuskan G.A."/>
            <person name="Rokhsar D."/>
            <person name="Devos K.M."/>
        </authorList>
    </citation>
    <scope>NUCLEOTIDE SEQUENCE [LARGE SCALE GENOMIC DNA]</scope>
    <source>
        <strain evidence="2">Yugu1</strain>
    </source>
</reference>
<feature type="region of interest" description="Disordered" evidence="1">
    <location>
        <begin position="46"/>
        <end position="154"/>
    </location>
</feature>
<evidence type="ECO:0000313" key="2">
    <source>
        <dbReference type="EMBL" id="RCV24099.1"/>
    </source>
</evidence>
<dbReference type="AlphaFoldDB" id="A0A368R1M8"/>
<protein>
    <submittedName>
        <fullName evidence="2">Uncharacterized protein</fullName>
    </submittedName>
</protein>
<feature type="compositionally biased region" description="Polar residues" evidence="1">
    <location>
        <begin position="73"/>
        <end position="85"/>
    </location>
</feature>
<evidence type="ECO:0000256" key="1">
    <source>
        <dbReference type="SAM" id="MobiDB-lite"/>
    </source>
</evidence>
<sequence>MRCPIWHYPIIKKEKEYYKHDPKRTKPSVHVTPSTGQRHVLYFTYPQIPTARGDDPAARRVAVGSPAQPHQVARSSDQSTPVKVTQKQKHPTPDTTCPADAPRLARTPSGASAVGRPHQSAPRPRRTERSLPPRQGTNGPAPPRALAFSAAVRG</sequence>